<dbReference type="CDD" id="cd16917">
    <property type="entry name" value="HATPase_UhpB-NarQ-NarX-like"/>
    <property type="match status" value="1"/>
</dbReference>
<name>A0ABW1BYF4_9ACTN</name>
<dbReference type="InterPro" id="IPR011712">
    <property type="entry name" value="Sig_transdc_His_kin_sub3_dim/P"/>
</dbReference>
<feature type="transmembrane region" description="Helical" evidence="4">
    <location>
        <begin position="12"/>
        <end position="35"/>
    </location>
</feature>
<keyword evidence="2 6" id="KW-0418">Kinase</keyword>
<organism evidence="6 7">
    <name type="scientific">Nonomuraea harbinensis</name>
    <dbReference type="NCBI Taxonomy" id="1286938"/>
    <lineage>
        <taxon>Bacteria</taxon>
        <taxon>Bacillati</taxon>
        <taxon>Actinomycetota</taxon>
        <taxon>Actinomycetes</taxon>
        <taxon>Streptosporangiales</taxon>
        <taxon>Streptosporangiaceae</taxon>
        <taxon>Nonomuraea</taxon>
    </lineage>
</organism>
<dbReference type="Pfam" id="PF07730">
    <property type="entry name" value="HisKA_3"/>
    <property type="match status" value="1"/>
</dbReference>
<evidence type="ECO:0000259" key="5">
    <source>
        <dbReference type="Pfam" id="PF07730"/>
    </source>
</evidence>
<dbReference type="GO" id="GO:0016301">
    <property type="term" value="F:kinase activity"/>
    <property type="evidence" value="ECO:0007669"/>
    <property type="project" value="UniProtKB-KW"/>
</dbReference>
<comment type="caution">
    <text evidence="6">The sequence shown here is derived from an EMBL/GenBank/DDBJ whole genome shotgun (WGS) entry which is preliminary data.</text>
</comment>
<sequence>MNEIDRARRKTWWMLATLVAFLWLFTGTRVVLSALNGVPLPWARTVPAMILMAGFTWVYLRISAALTERRYPVREVAVAGATAVVTAAVGGADPMSFGFVLVAWLSVASLEVPSRVAALMAAGTFATGVGLAYVTYLSDPGFLLGGDLSVGRNLLYLALLYGVFCAAFPPTNRVWMWLLALTIQAHEGREAHTRLALAEERLRFSRDLHDLVGHRLSAIAVKAGLAVRLSDQDAAAARSQMAEVNELTRTALRELRQAVRGYRELDLTAELNSVKDVLEAAGIACHTRLPYRDLPGEVAPVFAYVVREAVTNVLKHSTATRCDILLRFTEDEAALRVHNDGAGTLDGAGTGSGLLGLEERVAAVGGELTAGPDGDGGFLLTAVVSLPVRG</sequence>
<evidence type="ECO:0000313" key="7">
    <source>
        <dbReference type="Proteomes" id="UP001596096"/>
    </source>
</evidence>
<protein>
    <submittedName>
        <fullName evidence="6">Sensor histidine kinase</fullName>
    </submittedName>
</protein>
<evidence type="ECO:0000256" key="4">
    <source>
        <dbReference type="SAM" id="Phobius"/>
    </source>
</evidence>
<evidence type="ECO:0000256" key="3">
    <source>
        <dbReference type="ARBA" id="ARBA00023012"/>
    </source>
</evidence>
<dbReference type="Proteomes" id="UP001596096">
    <property type="component" value="Unassembled WGS sequence"/>
</dbReference>
<keyword evidence="4" id="KW-0812">Transmembrane</keyword>
<feature type="transmembrane region" description="Helical" evidence="4">
    <location>
        <begin position="150"/>
        <end position="168"/>
    </location>
</feature>
<dbReference type="PANTHER" id="PTHR24421">
    <property type="entry name" value="NITRATE/NITRITE SENSOR PROTEIN NARX-RELATED"/>
    <property type="match status" value="1"/>
</dbReference>
<dbReference type="EMBL" id="JBHSNW010000009">
    <property type="protein sequence ID" value="MFC5817481.1"/>
    <property type="molecule type" value="Genomic_DNA"/>
</dbReference>
<keyword evidence="3" id="KW-0902">Two-component regulatory system</keyword>
<dbReference type="PANTHER" id="PTHR24421:SF63">
    <property type="entry name" value="SENSOR HISTIDINE KINASE DESK"/>
    <property type="match status" value="1"/>
</dbReference>
<dbReference type="RefSeq" id="WP_219551061.1">
    <property type="nucleotide sequence ID" value="NZ_JAHKRN010000067.1"/>
</dbReference>
<proteinExistence type="predicted"/>
<keyword evidence="7" id="KW-1185">Reference proteome</keyword>
<keyword evidence="4" id="KW-0472">Membrane</keyword>
<feature type="transmembrane region" description="Helical" evidence="4">
    <location>
        <begin position="119"/>
        <end position="138"/>
    </location>
</feature>
<evidence type="ECO:0000313" key="6">
    <source>
        <dbReference type="EMBL" id="MFC5817481.1"/>
    </source>
</evidence>
<feature type="transmembrane region" description="Helical" evidence="4">
    <location>
        <begin position="41"/>
        <end position="60"/>
    </location>
</feature>
<keyword evidence="1" id="KW-0808">Transferase</keyword>
<feature type="domain" description="Signal transduction histidine kinase subgroup 3 dimerisation and phosphoacceptor" evidence="5">
    <location>
        <begin position="200"/>
        <end position="266"/>
    </location>
</feature>
<gene>
    <name evidence="6" type="ORF">ACFPUY_20490</name>
</gene>
<evidence type="ECO:0000256" key="2">
    <source>
        <dbReference type="ARBA" id="ARBA00022777"/>
    </source>
</evidence>
<keyword evidence="4" id="KW-1133">Transmembrane helix</keyword>
<accession>A0ABW1BYF4</accession>
<evidence type="ECO:0000256" key="1">
    <source>
        <dbReference type="ARBA" id="ARBA00022679"/>
    </source>
</evidence>
<dbReference type="InterPro" id="IPR050482">
    <property type="entry name" value="Sensor_HK_TwoCompSys"/>
</dbReference>
<reference evidence="7" key="1">
    <citation type="journal article" date="2019" name="Int. J. Syst. Evol. Microbiol.">
        <title>The Global Catalogue of Microorganisms (GCM) 10K type strain sequencing project: providing services to taxonomists for standard genome sequencing and annotation.</title>
        <authorList>
            <consortium name="The Broad Institute Genomics Platform"/>
            <consortium name="The Broad Institute Genome Sequencing Center for Infectious Disease"/>
            <person name="Wu L."/>
            <person name="Ma J."/>
        </authorList>
    </citation>
    <scope>NUCLEOTIDE SEQUENCE [LARGE SCALE GENOMIC DNA]</scope>
    <source>
        <strain evidence="7">CGMCC 4.7106</strain>
    </source>
</reference>